<dbReference type="AlphaFoldDB" id="A0A914Y9K5"/>
<proteinExistence type="predicted"/>
<sequence length="78" mass="8895">MTIAAISPKSTSEVAELTKYVQTFLLEATEDLKKREENLLKLGKHLSDAKELEQLKILIHDSRPFFLGWCGKSCHDYS</sequence>
<organism evidence="1 2">
    <name type="scientific">Panagrolaimus superbus</name>
    <dbReference type="NCBI Taxonomy" id="310955"/>
    <lineage>
        <taxon>Eukaryota</taxon>
        <taxon>Metazoa</taxon>
        <taxon>Ecdysozoa</taxon>
        <taxon>Nematoda</taxon>
        <taxon>Chromadorea</taxon>
        <taxon>Rhabditida</taxon>
        <taxon>Tylenchina</taxon>
        <taxon>Panagrolaimomorpha</taxon>
        <taxon>Panagrolaimoidea</taxon>
        <taxon>Panagrolaimidae</taxon>
        <taxon>Panagrolaimus</taxon>
    </lineage>
</organism>
<evidence type="ECO:0000313" key="2">
    <source>
        <dbReference type="WBParaSite" id="PSU_v2.g16113.t1"/>
    </source>
</evidence>
<keyword evidence="1" id="KW-1185">Reference proteome</keyword>
<reference evidence="2" key="1">
    <citation type="submission" date="2022-11" db="UniProtKB">
        <authorList>
            <consortium name="WormBaseParasite"/>
        </authorList>
    </citation>
    <scope>IDENTIFICATION</scope>
</reference>
<protein>
    <submittedName>
        <fullName evidence="2">Uncharacterized protein</fullName>
    </submittedName>
</protein>
<dbReference type="Proteomes" id="UP000887577">
    <property type="component" value="Unplaced"/>
</dbReference>
<dbReference type="WBParaSite" id="PSU_v2.g16113.t1">
    <property type="protein sequence ID" value="PSU_v2.g16113.t1"/>
    <property type="gene ID" value="PSU_v2.g16113"/>
</dbReference>
<name>A0A914Y9K5_9BILA</name>
<accession>A0A914Y9K5</accession>
<evidence type="ECO:0000313" key="1">
    <source>
        <dbReference type="Proteomes" id="UP000887577"/>
    </source>
</evidence>